<name>A0ACC2VVL4_9TREE</name>
<evidence type="ECO:0000313" key="2">
    <source>
        <dbReference type="Proteomes" id="UP001227268"/>
    </source>
</evidence>
<gene>
    <name evidence="1" type="ORF">QFC21_002651</name>
</gene>
<evidence type="ECO:0000313" key="1">
    <source>
        <dbReference type="EMBL" id="KAJ9103228.1"/>
    </source>
</evidence>
<keyword evidence="2" id="KW-1185">Reference proteome</keyword>
<accession>A0ACC2VVL4</accession>
<dbReference type="EMBL" id="JASBWT010000007">
    <property type="protein sequence ID" value="KAJ9103228.1"/>
    <property type="molecule type" value="Genomic_DNA"/>
</dbReference>
<protein>
    <submittedName>
        <fullName evidence="1">Uncharacterized protein</fullName>
    </submittedName>
</protein>
<reference evidence="1" key="1">
    <citation type="submission" date="2023-04" db="EMBL/GenBank/DDBJ databases">
        <title>Draft Genome sequencing of Naganishia species isolated from polar environments using Oxford Nanopore Technology.</title>
        <authorList>
            <person name="Leo P."/>
            <person name="Venkateswaran K."/>
        </authorList>
    </citation>
    <scope>NUCLEOTIDE SEQUENCE</scope>
    <source>
        <strain evidence="1">MNA-CCFEE 5423</strain>
    </source>
</reference>
<dbReference type="Proteomes" id="UP001227268">
    <property type="component" value="Unassembled WGS sequence"/>
</dbReference>
<proteinExistence type="predicted"/>
<sequence length="109" mass="12100">MSNRTKPHAFFSNFAARKEEAQLPPTQRATVRVEAPPTVEHYLHLDPFVSSGSSNDGSTSSSKVKIAMYDLDGTLIQPKSGARFPKDATDWKWWDGAVKAKLAEAHKEQ</sequence>
<organism evidence="1 2">
    <name type="scientific">Naganishia friedmannii</name>
    <dbReference type="NCBI Taxonomy" id="89922"/>
    <lineage>
        <taxon>Eukaryota</taxon>
        <taxon>Fungi</taxon>
        <taxon>Dikarya</taxon>
        <taxon>Basidiomycota</taxon>
        <taxon>Agaricomycotina</taxon>
        <taxon>Tremellomycetes</taxon>
        <taxon>Filobasidiales</taxon>
        <taxon>Filobasidiaceae</taxon>
        <taxon>Naganishia</taxon>
    </lineage>
</organism>
<comment type="caution">
    <text evidence="1">The sequence shown here is derived from an EMBL/GenBank/DDBJ whole genome shotgun (WGS) entry which is preliminary data.</text>
</comment>